<organism evidence="1 2">
    <name type="scientific">Eumeta variegata</name>
    <name type="common">Bagworm moth</name>
    <name type="synonym">Eumeta japonica</name>
    <dbReference type="NCBI Taxonomy" id="151549"/>
    <lineage>
        <taxon>Eukaryota</taxon>
        <taxon>Metazoa</taxon>
        <taxon>Ecdysozoa</taxon>
        <taxon>Arthropoda</taxon>
        <taxon>Hexapoda</taxon>
        <taxon>Insecta</taxon>
        <taxon>Pterygota</taxon>
        <taxon>Neoptera</taxon>
        <taxon>Endopterygota</taxon>
        <taxon>Lepidoptera</taxon>
        <taxon>Glossata</taxon>
        <taxon>Ditrysia</taxon>
        <taxon>Tineoidea</taxon>
        <taxon>Psychidae</taxon>
        <taxon>Oiketicinae</taxon>
        <taxon>Eumeta</taxon>
    </lineage>
</organism>
<protein>
    <submittedName>
        <fullName evidence="1">Uncharacterized protein</fullName>
    </submittedName>
</protein>
<keyword evidence="2" id="KW-1185">Reference proteome</keyword>
<accession>A0A4C1SMD4</accession>
<evidence type="ECO:0000313" key="2">
    <source>
        <dbReference type="Proteomes" id="UP000299102"/>
    </source>
</evidence>
<sequence>MNNADKNFQKNLAVTGRPEDVKHLYVRRRGEFQWLMRRGCKERKKVALAAWNSVCHKVFITTQHPSWFTGPLASPIFFNKSTRPDQKYTVATRRHGKRRHANNPVYPAPIDVSHQHSLKMCLNRMSIAYRPTDDYDEIHGWTIAVWVTDGSSVTVTHQLGTSKGDHRREEGVLTNDPSATRCYYLHGRKKREAGTEHRPRANAYRAGIDLVYAPRRTRR</sequence>
<evidence type="ECO:0000313" key="1">
    <source>
        <dbReference type="EMBL" id="GBP03319.1"/>
    </source>
</evidence>
<dbReference type="AlphaFoldDB" id="A0A4C1SMD4"/>
<comment type="caution">
    <text evidence="1">The sequence shown here is derived from an EMBL/GenBank/DDBJ whole genome shotgun (WGS) entry which is preliminary data.</text>
</comment>
<dbReference type="Proteomes" id="UP000299102">
    <property type="component" value="Unassembled WGS sequence"/>
</dbReference>
<dbReference type="EMBL" id="BGZK01000009">
    <property type="protein sequence ID" value="GBP03319.1"/>
    <property type="molecule type" value="Genomic_DNA"/>
</dbReference>
<name>A0A4C1SMD4_EUMVA</name>
<reference evidence="1 2" key="1">
    <citation type="journal article" date="2019" name="Commun. Biol.">
        <title>The bagworm genome reveals a unique fibroin gene that provides high tensile strength.</title>
        <authorList>
            <person name="Kono N."/>
            <person name="Nakamura H."/>
            <person name="Ohtoshi R."/>
            <person name="Tomita M."/>
            <person name="Numata K."/>
            <person name="Arakawa K."/>
        </authorList>
    </citation>
    <scope>NUCLEOTIDE SEQUENCE [LARGE SCALE GENOMIC DNA]</scope>
</reference>
<proteinExistence type="predicted"/>
<gene>
    <name evidence="1" type="ORF">EVAR_2716_1</name>
</gene>